<keyword evidence="3" id="KW-0418">Kinase</keyword>
<evidence type="ECO:0000313" key="8">
    <source>
        <dbReference type="Proteomes" id="UP000007322"/>
    </source>
</evidence>
<dbReference type="STRING" id="573729.G2Q7E7"/>
<dbReference type="InterPro" id="IPR050339">
    <property type="entry name" value="CC_SR_Kinase"/>
</dbReference>
<dbReference type="KEGG" id="mtm:MYCTH_2302265"/>
<protein>
    <recommendedName>
        <fullName evidence="6">Protein kinase domain-containing protein</fullName>
    </recommendedName>
</protein>
<dbReference type="SUPFAM" id="SSF56112">
    <property type="entry name" value="Protein kinase-like (PK-like)"/>
    <property type="match status" value="1"/>
</dbReference>
<dbReference type="eggNOG" id="KOG0198">
    <property type="taxonomic scope" value="Eukaryota"/>
</dbReference>
<reference evidence="7 8" key="1">
    <citation type="journal article" date="2011" name="Nat. Biotechnol.">
        <title>Comparative genomic analysis of the thermophilic biomass-degrading fungi Myceliophthora thermophila and Thielavia terrestris.</title>
        <authorList>
            <person name="Berka R.M."/>
            <person name="Grigoriev I.V."/>
            <person name="Otillar R."/>
            <person name="Salamov A."/>
            <person name="Grimwood J."/>
            <person name="Reid I."/>
            <person name="Ishmael N."/>
            <person name="John T."/>
            <person name="Darmond C."/>
            <person name="Moisan M.-C."/>
            <person name="Henrissat B."/>
            <person name="Coutinho P.M."/>
            <person name="Lombard V."/>
            <person name="Natvig D.O."/>
            <person name="Lindquist E."/>
            <person name="Schmutz J."/>
            <person name="Lucas S."/>
            <person name="Harris P."/>
            <person name="Powlowski J."/>
            <person name="Bellemare A."/>
            <person name="Taylor D."/>
            <person name="Butler G."/>
            <person name="de Vries R.P."/>
            <person name="Allijn I.E."/>
            <person name="van den Brink J."/>
            <person name="Ushinsky S."/>
            <person name="Storms R."/>
            <person name="Powell A.J."/>
            <person name="Paulsen I.T."/>
            <person name="Elbourne L.D.H."/>
            <person name="Baker S.E."/>
            <person name="Magnuson J."/>
            <person name="LaBoissiere S."/>
            <person name="Clutterbuck A.J."/>
            <person name="Martinez D."/>
            <person name="Wogulis M."/>
            <person name="de Leon A.L."/>
            <person name="Rey M.W."/>
            <person name="Tsang A."/>
        </authorList>
    </citation>
    <scope>NUCLEOTIDE SEQUENCE [LARGE SCALE GENOMIC DNA]</scope>
    <source>
        <strain evidence="8">ATCC 42464 / BCRC 31852 / DSM 1799</strain>
    </source>
</reference>
<dbReference type="PANTHER" id="PTHR11042:SF190">
    <property type="entry name" value="MITOSIS INHIBITOR PROTEIN KINASE MIK1"/>
    <property type="match status" value="1"/>
</dbReference>
<dbReference type="GO" id="GO:0110031">
    <property type="term" value="P:negative regulation of G2/MI transition of meiotic cell cycle"/>
    <property type="evidence" value="ECO:0007669"/>
    <property type="project" value="TreeGrafter"/>
</dbReference>
<dbReference type="GO" id="GO:0005737">
    <property type="term" value="C:cytoplasm"/>
    <property type="evidence" value="ECO:0007669"/>
    <property type="project" value="TreeGrafter"/>
</dbReference>
<dbReference type="GO" id="GO:0005634">
    <property type="term" value="C:nucleus"/>
    <property type="evidence" value="ECO:0007669"/>
    <property type="project" value="TreeGrafter"/>
</dbReference>
<dbReference type="OrthoDB" id="4571707at2759"/>
<keyword evidence="8" id="KW-1185">Reference proteome</keyword>
<dbReference type="GeneID" id="11510910"/>
<dbReference type="GO" id="GO:0005524">
    <property type="term" value="F:ATP binding"/>
    <property type="evidence" value="ECO:0007669"/>
    <property type="project" value="UniProtKB-KW"/>
</dbReference>
<dbReference type="Proteomes" id="UP000007322">
    <property type="component" value="Chromosome 2"/>
</dbReference>
<evidence type="ECO:0000256" key="2">
    <source>
        <dbReference type="ARBA" id="ARBA00022741"/>
    </source>
</evidence>
<keyword evidence="4" id="KW-0067">ATP-binding</keyword>
<evidence type="ECO:0000313" key="7">
    <source>
        <dbReference type="EMBL" id="AEO56860.1"/>
    </source>
</evidence>
<dbReference type="InterPro" id="IPR011009">
    <property type="entry name" value="Kinase-like_dom_sf"/>
</dbReference>
<gene>
    <name evidence="7" type="ORF">MYCTH_2302265</name>
</gene>
<dbReference type="PROSITE" id="PS00108">
    <property type="entry name" value="PROTEIN_KINASE_ST"/>
    <property type="match status" value="1"/>
</dbReference>
<evidence type="ECO:0000256" key="3">
    <source>
        <dbReference type="ARBA" id="ARBA00022777"/>
    </source>
</evidence>
<keyword evidence="2" id="KW-0547">Nucleotide-binding</keyword>
<dbReference type="RefSeq" id="XP_003662105.1">
    <property type="nucleotide sequence ID" value="XM_003662057.1"/>
</dbReference>
<evidence type="ECO:0000256" key="5">
    <source>
        <dbReference type="ARBA" id="ARBA00037982"/>
    </source>
</evidence>
<sequence>MMALSLKYPEPLVIEFLPRTYGENAVQPRKRWLKLILRSSRSQWHLKVSFHGTIQDDQHPIFGKKLKRRNDLQDLCRCIDFRRIQLLDNTVTEVILSLDPGTQSVRLPCQTQPAADSEYISVISHLWVRTLEDPLRIRFPVFDNDSGIPTKELSEIREKEELNGHSVYKVLLYGDETVYVYKEVERPHYVPPDTEVLQQELQNLELFRGNTVGIVQLVAAVISQNPYQTTQTGKENDSNVLRGILLEYHPNGTLEDTLKSPKAETNGRWCQWALQIASALAEMHQRGLAHMDLKPANIVISADFDAVLIDISGIGGVTRQWLSPEMLDKGDDPLSWSIEARKQNDIWALGRIMLAMADACCTDDEEQLLRSVAQAAARPLPRIPLSDAITTLSSALLSLDHSDSSTGLPKENGGA</sequence>
<dbReference type="OMA" id="HNNGSSW"/>
<dbReference type="Gene3D" id="1.10.510.10">
    <property type="entry name" value="Transferase(Phosphotransferase) domain 1"/>
    <property type="match status" value="1"/>
</dbReference>
<dbReference type="CDD" id="cd00180">
    <property type="entry name" value="PKc"/>
    <property type="match status" value="1"/>
</dbReference>
<keyword evidence="1" id="KW-0808">Transferase</keyword>
<dbReference type="GO" id="GO:0004672">
    <property type="term" value="F:protein kinase activity"/>
    <property type="evidence" value="ECO:0007669"/>
    <property type="project" value="InterPro"/>
</dbReference>
<comment type="similarity">
    <text evidence="5">Belongs to the protein kinase superfamily. Ser/Thr protein kinase family. GCN2 subfamily.</text>
</comment>
<proteinExistence type="inferred from homology"/>
<evidence type="ECO:0000256" key="4">
    <source>
        <dbReference type="ARBA" id="ARBA00022840"/>
    </source>
</evidence>
<dbReference type="HOGENOM" id="CLU_043429_1_0_1"/>
<dbReference type="PROSITE" id="PS50011">
    <property type="entry name" value="PROTEIN_KINASE_DOM"/>
    <property type="match status" value="1"/>
</dbReference>
<dbReference type="InParanoid" id="G2Q7E7"/>
<accession>G2Q7E7</accession>
<feature type="domain" description="Protein kinase" evidence="6">
    <location>
        <begin position="153"/>
        <end position="415"/>
    </location>
</feature>
<dbReference type="InterPro" id="IPR008271">
    <property type="entry name" value="Ser/Thr_kinase_AS"/>
</dbReference>
<dbReference type="InterPro" id="IPR000719">
    <property type="entry name" value="Prot_kinase_dom"/>
</dbReference>
<dbReference type="PANTHER" id="PTHR11042">
    <property type="entry name" value="EUKARYOTIC TRANSLATION INITIATION FACTOR 2-ALPHA KINASE EIF2-ALPHA KINASE -RELATED"/>
    <property type="match status" value="1"/>
</dbReference>
<dbReference type="AlphaFoldDB" id="G2Q7E7"/>
<organism evidence="7 8">
    <name type="scientific">Thermothelomyces thermophilus (strain ATCC 42464 / BCRC 31852 / DSM 1799)</name>
    <name type="common">Sporotrichum thermophile</name>
    <dbReference type="NCBI Taxonomy" id="573729"/>
    <lineage>
        <taxon>Eukaryota</taxon>
        <taxon>Fungi</taxon>
        <taxon>Dikarya</taxon>
        <taxon>Ascomycota</taxon>
        <taxon>Pezizomycotina</taxon>
        <taxon>Sordariomycetes</taxon>
        <taxon>Sordariomycetidae</taxon>
        <taxon>Sordariales</taxon>
        <taxon>Chaetomiaceae</taxon>
        <taxon>Thermothelomyces</taxon>
    </lineage>
</organism>
<dbReference type="SMART" id="SM00220">
    <property type="entry name" value="S_TKc"/>
    <property type="match status" value="1"/>
</dbReference>
<dbReference type="Pfam" id="PF00069">
    <property type="entry name" value="Pkinase"/>
    <property type="match status" value="1"/>
</dbReference>
<name>G2Q7E7_THET4</name>
<evidence type="ECO:0000256" key="1">
    <source>
        <dbReference type="ARBA" id="ARBA00022679"/>
    </source>
</evidence>
<dbReference type="VEuPathDB" id="FungiDB:MYCTH_2302265"/>
<dbReference type="EMBL" id="CP003003">
    <property type="protein sequence ID" value="AEO56860.1"/>
    <property type="molecule type" value="Genomic_DNA"/>
</dbReference>
<evidence type="ECO:0000259" key="6">
    <source>
        <dbReference type="PROSITE" id="PS50011"/>
    </source>
</evidence>